<dbReference type="AlphaFoldDB" id="A0A401TIN2"/>
<feature type="non-terminal residue" evidence="2">
    <location>
        <position position="42"/>
    </location>
</feature>
<feature type="signal peptide" evidence="1">
    <location>
        <begin position="1"/>
        <end position="16"/>
    </location>
</feature>
<dbReference type="Proteomes" id="UP000287033">
    <property type="component" value="Unassembled WGS sequence"/>
</dbReference>
<reference evidence="2 3" key="1">
    <citation type="journal article" date="2018" name="Nat. Ecol. Evol.">
        <title>Shark genomes provide insights into elasmobranch evolution and the origin of vertebrates.</title>
        <authorList>
            <person name="Hara Y"/>
            <person name="Yamaguchi K"/>
            <person name="Onimaru K"/>
            <person name="Kadota M"/>
            <person name="Koyanagi M"/>
            <person name="Keeley SD"/>
            <person name="Tatsumi K"/>
            <person name="Tanaka K"/>
            <person name="Motone F"/>
            <person name="Kageyama Y"/>
            <person name="Nozu R"/>
            <person name="Adachi N"/>
            <person name="Nishimura O"/>
            <person name="Nakagawa R"/>
            <person name="Tanegashima C"/>
            <person name="Kiyatake I"/>
            <person name="Matsumoto R"/>
            <person name="Murakumo K"/>
            <person name="Nishida K"/>
            <person name="Terakita A"/>
            <person name="Kuratani S"/>
            <person name="Sato K"/>
            <person name="Hyodo S Kuraku.S."/>
        </authorList>
    </citation>
    <scope>NUCLEOTIDE SEQUENCE [LARGE SCALE GENOMIC DNA]</scope>
</reference>
<evidence type="ECO:0000313" key="2">
    <source>
        <dbReference type="EMBL" id="GCC42488.1"/>
    </source>
</evidence>
<name>A0A401TIN2_CHIPU</name>
<accession>A0A401TIN2</accession>
<protein>
    <submittedName>
        <fullName evidence="2">Uncharacterized protein</fullName>
    </submittedName>
</protein>
<evidence type="ECO:0000256" key="1">
    <source>
        <dbReference type="SAM" id="SignalP"/>
    </source>
</evidence>
<sequence length="42" mass="4776">MEHPLTFCAVTRLTLGLTLTWRGYSQSKMVPEKWCTSKASCL</sequence>
<feature type="chain" id="PRO_5019469057" evidence="1">
    <location>
        <begin position="17"/>
        <end position="42"/>
    </location>
</feature>
<proteinExistence type="predicted"/>
<keyword evidence="3" id="KW-1185">Reference proteome</keyword>
<keyword evidence="1" id="KW-0732">Signal</keyword>
<gene>
    <name evidence="2" type="ORF">chiPu_0026860</name>
</gene>
<organism evidence="2 3">
    <name type="scientific">Chiloscyllium punctatum</name>
    <name type="common">Brownbanded bambooshark</name>
    <name type="synonym">Hemiscyllium punctatum</name>
    <dbReference type="NCBI Taxonomy" id="137246"/>
    <lineage>
        <taxon>Eukaryota</taxon>
        <taxon>Metazoa</taxon>
        <taxon>Chordata</taxon>
        <taxon>Craniata</taxon>
        <taxon>Vertebrata</taxon>
        <taxon>Chondrichthyes</taxon>
        <taxon>Elasmobranchii</taxon>
        <taxon>Galeomorphii</taxon>
        <taxon>Galeoidea</taxon>
        <taxon>Orectolobiformes</taxon>
        <taxon>Hemiscylliidae</taxon>
        <taxon>Chiloscyllium</taxon>
    </lineage>
</organism>
<comment type="caution">
    <text evidence="2">The sequence shown here is derived from an EMBL/GenBank/DDBJ whole genome shotgun (WGS) entry which is preliminary data.</text>
</comment>
<evidence type="ECO:0000313" key="3">
    <source>
        <dbReference type="Proteomes" id="UP000287033"/>
    </source>
</evidence>
<dbReference type="EMBL" id="BEZZ01089067">
    <property type="protein sequence ID" value="GCC42488.1"/>
    <property type="molecule type" value="Genomic_DNA"/>
</dbReference>